<feature type="region of interest" description="Disordered" evidence="1">
    <location>
        <begin position="316"/>
        <end position="486"/>
    </location>
</feature>
<dbReference type="AlphaFoldDB" id="A0A364N1Q5"/>
<evidence type="ECO:0000313" key="3">
    <source>
        <dbReference type="EMBL" id="RAR09429.1"/>
    </source>
</evidence>
<keyword evidence="2" id="KW-0472">Membrane</keyword>
<protein>
    <submittedName>
        <fullName evidence="3">Uncharacterized protein</fullName>
    </submittedName>
</protein>
<keyword evidence="4" id="KW-1185">Reference proteome</keyword>
<feature type="transmembrane region" description="Helical" evidence="2">
    <location>
        <begin position="6"/>
        <end position="26"/>
    </location>
</feature>
<keyword evidence="2" id="KW-0812">Transmembrane</keyword>
<gene>
    <name evidence="3" type="ORF">DDE83_005500</name>
</gene>
<proteinExistence type="predicted"/>
<feature type="compositionally biased region" description="Basic and acidic residues" evidence="1">
    <location>
        <begin position="365"/>
        <end position="377"/>
    </location>
</feature>
<sequence length="486" mass="54439">MAPIILVVVIVFFPLIIGGFISYYGYQQYKRRGFQAHDEEHTRHLEDHPRHQQSMRIRDISRPESQSHSNQWYGSPLVVPTSVAPVAKPPPASPYIEYTGGGGLVSAPERVFLTTDEGEEGIKRGSQSPGYFQKQILYSGPPWDWEKSGYPNAVREQPDVVPPRPVRAVARPMAQSSSTVYDLERTAASEILKWINEGELHLSKRQPQRKVLEQVAVKAQEILPDPRDFNENIMKDVDLDRNTKEWPTAKRSATPIAKRSVKRGSLDSLATVADANNSLLNLPLSYLERKLNLEPKLVKPAVQGVDRAAEVRRKMEEAKKQRAARQRQEEQELLDVEKRASATSPRRSVKSKRNKRDSTGSVTPQEREKMRTRDNKGRRSVGGEVAETSSSCSGSGSDPDSDSDKDKRLSKETTEPGRLILRGGEEKSEPEDSDVNAIAMMQVTSLNHRMKIEDGESEAEQSDDEVSEADNSEDGSSEGEEEDGLW</sequence>
<keyword evidence="2" id="KW-1133">Transmembrane helix</keyword>
<dbReference type="Proteomes" id="UP000249619">
    <property type="component" value="Unassembled WGS sequence"/>
</dbReference>
<dbReference type="EMBL" id="QGDH01000075">
    <property type="protein sequence ID" value="RAR09429.1"/>
    <property type="molecule type" value="Genomic_DNA"/>
</dbReference>
<evidence type="ECO:0000256" key="1">
    <source>
        <dbReference type="SAM" id="MobiDB-lite"/>
    </source>
</evidence>
<reference evidence="4" key="1">
    <citation type="submission" date="2018-05" db="EMBL/GenBank/DDBJ databases">
        <title>Draft genome sequence of Stemphylium lycopersici strain CIDEFI 213.</title>
        <authorList>
            <person name="Medina R."/>
            <person name="Franco M.E.E."/>
            <person name="Lucentini C.G."/>
            <person name="Saparrat M.C.N."/>
            <person name="Balatti P.A."/>
        </authorList>
    </citation>
    <scope>NUCLEOTIDE SEQUENCE [LARGE SCALE GENOMIC DNA]</scope>
    <source>
        <strain evidence="4">CIDEFI 213</strain>
    </source>
</reference>
<feature type="compositionally biased region" description="Low complexity" evidence="1">
    <location>
        <begin position="389"/>
        <end position="398"/>
    </location>
</feature>
<feature type="compositionally biased region" description="Acidic residues" evidence="1">
    <location>
        <begin position="455"/>
        <end position="486"/>
    </location>
</feature>
<feature type="compositionally biased region" description="Basic and acidic residues" evidence="1">
    <location>
        <begin position="38"/>
        <end position="62"/>
    </location>
</feature>
<feature type="compositionally biased region" description="Basic and acidic residues" evidence="1">
    <location>
        <begin position="402"/>
        <end position="415"/>
    </location>
</feature>
<accession>A0A364N1Q5</accession>
<feature type="region of interest" description="Disordered" evidence="1">
    <location>
        <begin position="38"/>
        <end position="71"/>
    </location>
</feature>
<evidence type="ECO:0000256" key="2">
    <source>
        <dbReference type="SAM" id="Phobius"/>
    </source>
</evidence>
<name>A0A364N1Q5_STELY</name>
<comment type="caution">
    <text evidence="3">The sequence shown here is derived from an EMBL/GenBank/DDBJ whole genome shotgun (WGS) entry which is preliminary data.</text>
</comment>
<feature type="compositionally biased region" description="Basic and acidic residues" evidence="1">
    <location>
        <begin position="316"/>
        <end position="340"/>
    </location>
</feature>
<evidence type="ECO:0000313" key="4">
    <source>
        <dbReference type="Proteomes" id="UP000249619"/>
    </source>
</evidence>
<organism evidence="3 4">
    <name type="scientific">Stemphylium lycopersici</name>
    <name type="common">Tomato gray leaf spot disease fungus</name>
    <name type="synonym">Thyrospora lycopersici</name>
    <dbReference type="NCBI Taxonomy" id="183478"/>
    <lineage>
        <taxon>Eukaryota</taxon>
        <taxon>Fungi</taxon>
        <taxon>Dikarya</taxon>
        <taxon>Ascomycota</taxon>
        <taxon>Pezizomycotina</taxon>
        <taxon>Dothideomycetes</taxon>
        <taxon>Pleosporomycetidae</taxon>
        <taxon>Pleosporales</taxon>
        <taxon>Pleosporineae</taxon>
        <taxon>Pleosporaceae</taxon>
        <taxon>Stemphylium</taxon>
    </lineage>
</organism>